<reference evidence="6" key="1">
    <citation type="submission" date="2018-11" db="EMBL/GenBank/DDBJ databases">
        <authorList>
            <consortium name="Pathogen Informatics"/>
        </authorList>
    </citation>
    <scope>NUCLEOTIDE SEQUENCE [LARGE SCALE GENOMIC DNA]</scope>
</reference>
<keyword evidence="2" id="KW-0547">Nucleotide-binding</keyword>
<dbReference type="InterPro" id="IPR051681">
    <property type="entry name" value="Ser/Thr_Kinases-Pseudokinases"/>
</dbReference>
<evidence type="ECO:0000256" key="2">
    <source>
        <dbReference type="ARBA" id="ARBA00022741"/>
    </source>
</evidence>
<dbReference type="InterPro" id="IPR008271">
    <property type="entry name" value="Ser/Thr_kinase_AS"/>
</dbReference>
<evidence type="ECO:0000313" key="6">
    <source>
        <dbReference type="EMBL" id="VDM29595.1"/>
    </source>
</evidence>
<dbReference type="PANTHER" id="PTHR44329:SF288">
    <property type="entry name" value="MITOGEN-ACTIVATED PROTEIN KINASE KINASE KINASE 20"/>
    <property type="match status" value="1"/>
</dbReference>
<dbReference type="SUPFAM" id="SSF56112">
    <property type="entry name" value="Protein kinase-like (PK-like)"/>
    <property type="match status" value="1"/>
</dbReference>
<dbReference type="InterPro" id="IPR011009">
    <property type="entry name" value="Kinase-like_dom_sf"/>
</dbReference>
<evidence type="ECO:0000256" key="1">
    <source>
        <dbReference type="ARBA" id="ARBA00022679"/>
    </source>
</evidence>
<dbReference type="PANTHER" id="PTHR44329">
    <property type="entry name" value="SERINE/THREONINE-PROTEIN KINASE TNNI3K-RELATED"/>
    <property type="match status" value="1"/>
</dbReference>
<protein>
    <recommendedName>
        <fullName evidence="5">Protein kinase domain-containing protein</fullName>
    </recommendedName>
</protein>
<dbReference type="InterPro" id="IPR000719">
    <property type="entry name" value="Prot_kinase_dom"/>
</dbReference>
<dbReference type="GO" id="GO:0004674">
    <property type="term" value="F:protein serine/threonine kinase activity"/>
    <property type="evidence" value="ECO:0007669"/>
    <property type="project" value="TreeGrafter"/>
</dbReference>
<dbReference type="GO" id="GO:0005737">
    <property type="term" value="C:cytoplasm"/>
    <property type="evidence" value="ECO:0007669"/>
    <property type="project" value="TreeGrafter"/>
</dbReference>
<dbReference type="AlphaFoldDB" id="A0A3P7H5I5"/>
<keyword evidence="4" id="KW-0067">ATP-binding</keyword>
<proteinExistence type="predicted"/>
<keyword evidence="3" id="KW-0418">Kinase</keyword>
<gene>
    <name evidence="6" type="ORF">TCNE_LOCUS3878</name>
</gene>
<evidence type="ECO:0000259" key="5">
    <source>
        <dbReference type="PROSITE" id="PS50011"/>
    </source>
</evidence>
<dbReference type="Pfam" id="PF00069">
    <property type="entry name" value="Pkinase"/>
    <property type="match status" value="1"/>
</dbReference>
<dbReference type="GO" id="GO:0005524">
    <property type="term" value="F:ATP binding"/>
    <property type="evidence" value="ECO:0007669"/>
    <property type="project" value="UniProtKB-KW"/>
</dbReference>
<dbReference type="EMBL" id="UYWY01005583">
    <property type="protein sequence ID" value="VDM29595.1"/>
    <property type="molecule type" value="Genomic_DNA"/>
</dbReference>
<evidence type="ECO:0000256" key="4">
    <source>
        <dbReference type="ARBA" id="ARBA00022840"/>
    </source>
</evidence>
<accession>A0A3P7H5I5</accession>
<sequence>MYDYVHRAVDTEIDFNQIISWALQIASGVAYLHYEAPETIIHRDLKSKNVVLTGELICKLCDFGTSKNLTHSWTAPSWGGTAAWMRRVSFLLAIQCICITHSCK</sequence>
<dbReference type="PROSITE" id="PS00108">
    <property type="entry name" value="PROTEIN_KINASE_ST"/>
    <property type="match status" value="1"/>
</dbReference>
<dbReference type="PROSITE" id="PS50011">
    <property type="entry name" value="PROTEIN_KINASE_DOM"/>
    <property type="match status" value="1"/>
</dbReference>
<evidence type="ECO:0000256" key="3">
    <source>
        <dbReference type="ARBA" id="ARBA00022777"/>
    </source>
</evidence>
<feature type="domain" description="Protein kinase" evidence="5">
    <location>
        <begin position="1"/>
        <end position="104"/>
    </location>
</feature>
<name>A0A3P7H5I5_TOXCA</name>
<dbReference type="Gene3D" id="1.10.510.10">
    <property type="entry name" value="Transferase(Phosphotransferase) domain 1"/>
    <property type="match status" value="1"/>
</dbReference>
<keyword evidence="1" id="KW-0808">Transferase</keyword>
<organism evidence="6">
    <name type="scientific">Toxocara canis</name>
    <name type="common">Canine roundworm</name>
    <dbReference type="NCBI Taxonomy" id="6265"/>
    <lineage>
        <taxon>Eukaryota</taxon>
        <taxon>Metazoa</taxon>
        <taxon>Ecdysozoa</taxon>
        <taxon>Nematoda</taxon>
        <taxon>Chromadorea</taxon>
        <taxon>Rhabditida</taxon>
        <taxon>Spirurina</taxon>
        <taxon>Ascaridomorpha</taxon>
        <taxon>Ascaridoidea</taxon>
        <taxon>Toxocaridae</taxon>
        <taxon>Toxocara</taxon>
    </lineage>
</organism>